<dbReference type="GO" id="GO:0140662">
    <property type="term" value="F:ATP-dependent protein folding chaperone"/>
    <property type="evidence" value="ECO:0007669"/>
    <property type="project" value="InterPro"/>
</dbReference>
<organism evidence="4 5">
    <name type="scientific">Leucocoprinus leucothites</name>
    <dbReference type="NCBI Taxonomy" id="201217"/>
    <lineage>
        <taxon>Eukaryota</taxon>
        <taxon>Fungi</taxon>
        <taxon>Dikarya</taxon>
        <taxon>Basidiomycota</taxon>
        <taxon>Agaricomycotina</taxon>
        <taxon>Agaricomycetes</taxon>
        <taxon>Agaricomycetidae</taxon>
        <taxon>Agaricales</taxon>
        <taxon>Agaricineae</taxon>
        <taxon>Agaricaceae</taxon>
        <taxon>Leucocoprinus</taxon>
    </lineage>
</organism>
<dbReference type="OrthoDB" id="29851at2759"/>
<proteinExistence type="predicted"/>
<dbReference type="GO" id="GO:0005524">
    <property type="term" value="F:ATP binding"/>
    <property type="evidence" value="ECO:0007669"/>
    <property type="project" value="UniProtKB-KW"/>
</dbReference>
<keyword evidence="1" id="KW-0547">Nucleotide-binding</keyword>
<comment type="caution">
    <text evidence="4">The sequence shown here is derived from an EMBL/GenBank/DDBJ whole genome shotgun (WGS) entry which is preliminary data.</text>
</comment>
<feature type="region of interest" description="Disordered" evidence="3">
    <location>
        <begin position="136"/>
        <end position="165"/>
    </location>
</feature>
<accession>A0A8H5CR27</accession>
<dbReference type="AlphaFoldDB" id="A0A8H5CR27"/>
<dbReference type="SUPFAM" id="SSF53067">
    <property type="entry name" value="Actin-like ATPase domain"/>
    <property type="match status" value="1"/>
</dbReference>
<evidence type="ECO:0000313" key="5">
    <source>
        <dbReference type="Proteomes" id="UP000559027"/>
    </source>
</evidence>
<evidence type="ECO:0000256" key="3">
    <source>
        <dbReference type="SAM" id="MobiDB-lite"/>
    </source>
</evidence>
<name>A0A8H5CR27_9AGAR</name>
<protein>
    <submittedName>
        <fullName evidence="4">Uncharacterized protein</fullName>
    </submittedName>
</protein>
<dbReference type="InterPro" id="IPR013126">
    <property type="entry name" value="Hsp_70_fam"/>
</dbReference>
<dbReference type="InterPro" id="IPR043129">
    <property type="entry name" value="ATPase_NBD"/>
</dbReference>
<evidence type="ECO:0000256" key="1">
    <source>
        <dbReference type="ARBA" id="ARBA00022741"/>
    </source>
</evidence>
<dbReference type="Pfam" id="PF00012">
    <property type="entry name" value="HSP70"/>
    <property type="match status" value="1"/>
</dbReference>
<gene>
    <name evidence="4" type="ORF">D9756_010082</name>
</gene>
<keyword evidence="5" id="KW-1185">Reference proteome</keyword>
<sequence length="269" mass="30000">MTIIRLAHCSFRCTGPHRHASRRTLLIRDGMDYTGSINLMRFDLVARSVYVSITSFITSLLQEANVDPHEVDEIVYVGGSASLPGLDKHITVSGGFRKTSKQRHLISEITDPELRAMFTANGENVEVRAPTKTLRVLLPGPSNKDDPLGGTWVPTIQKDTAPPPARRAVRFEVELSSSNKIYGIDRIHPHRQRKPHKPVDDDDEENADKDKDEEEEEVEIKSKQTTNSSYLGSIRFTAKLEVTHWGKSDMVGRAPTAIDVMFIVGVDAS</sequence>
<feature type="compositionally biased region" description="Acidic residues" evidence="3">
    <location>
        <begin position="200"/>
        <end position="218"/>
    </location>
</feature>
<dbReference type="Proteomes" id="UP000559027">
    <property type="component" value="Unassembled WGS sequence"/>
</dbReference>
<feature type="region of interest" description="Disordered" evidence="3">
    <location>
        <begin position="182"/>
        <end position="225"/>
    </location>
</feature>
<evidence type="ECO:0000313" key="4">
    <source>
        <dbReference type="EMBL" id="KAF5346446.1"/>
    </source>
</evidence>
<reference evidence="4 5" key="1">
    <citation type="journal article" date="2020" name="ISME J.">
        <title>Uncovering the hidden diversity of litter-decomposition mechanisms in mushroom-forming fungi.</title>
        <authorList>
            <person name="Floudas D."/>
            <person name="Bentzer J."/>
            <person name="Ahren D."/>
            <person name="Johansson T."/>
            <person name="Persson P."/>
            <person name="Tunlid A."/>
        </authorList>
    </citation>
    <scope>NUCLEOTIDE SEQUENCE [LARGE SCALE GENOMIC DNA]</scope>
    <source>
        <strain evidence="4 5">CBS 146.42</strain>
    </source>
</reference>
<evidence type="ECO:0000256" key="2">
    <source>
        <dbReference type="ARBA" id="ARBA00022840"/>
    </source>
</evidence>
<keyword evidence="2" id="KW-0067">ATP-binding</keyword>
<dbReference type="EMBL" id="JAACJO010000031">
    <property type="protein sequence ID" value="KAF5346446.1"/>
    <property type="molecule type" value="Genomic_DNA"/>
</dbReference>